<evidence type="ECO:0000313" key="1">
    <source>
        <dbReference type="EMBL" id="MCA9387402.1"/>
    </source>
</evidence>
<reference evidence="1" key="2">
    <citation type="journal article" date="2021" name="Microbiome">
        <title>Successional dynamics and alternative stable states in a saline activated sludge microbial community over 9 years.</title>
        <authorList>
            <person name="Wang Y."/>
            <person name="Ye J."/>
            <person name="Ju F."/>
            <person name="Liu L."/>
            <person name="Boyd J.A."/>
            <person name="Deng Y."/>
            <person name="Parks D.H."/>
            <person name="Jiang X."/>
            <person name="Yin X."/>
            <person name="Woodcroft B.J."/>
            <person name="Tyson G.W."/>
            <person name="Hugenholtz P."/>
            <person name="Polz M.F."/>
            <person name="Zhang T."/>
        </authorList>
    </citation>
    <scope>NUCLEOTIDE SEQUENCE</scope>
    <source>
        <strain evidence="1">HKST-UBA09</strain>
    </source>
</reference>
<organism evidence="1 2">
    <name type="scientific">Candidatus Dojkabacteria bacterium</name>
    <dbReference type="NCBI Taxonomy" id="2099670"/>
    <lineage>
        <taxon>Bacteria</taxon>
        <taxon>Candidatus Dojkabacteria</taxon>
    </lineage>
</organism>
<dbReference type="Proteomes" id="UP000714915">
    <property type="component" value="Unassembled WGS sequence"/>
</dbReference>
<sequence>LGLTFIFTSAISLFMTTDPLSACSNHETCALIHNIEPVNKLPAQCVETLYSPVNVKQSSVIRF</sequence>
<name>A0A955RMI1_9BACT</name>
<accession>A0A955RMI1</accession>
<protein>
    <submittedName>
        <fullName evidence="1">Uncharacterized protein</fullName>
    </submittedName>
</protein>
<comment type="caution">
    <text evidence="1">The sequence shown here is derived from an EMBL/GenBank/DDBJ whole genome shotgun (WGS) entry which is preliminary data.</text>
</comment>
<evidence type="ECO:0000313" key="2">
    <source>
        <dbReference type="Proteomes" id="UP000714915"/>
    </source>
</evidence>
<proteinExistence type="predicted"/>
<feature type="non-terminal residue" evidence="1">
    <location>
        <position position="1"/>
    </location>
</feature>
<gene>
    <name evidence="1" type="ORF">KC669_05210</name>
</gene>
<dbReference type="AlphaFoldDB" id="A0A955RMI1"/>
<dbReference type="EMBL" id="JAGQLF010000116">
    <property type="protein sequence ID" value="MCA9387402.1"/>
    <property type="molecule type" value="Genomic_DNA"/>
</dbReference>
<reference evidence="1" key="1">
    <citation type="submission" date="2020-04" db="EMBL/GenBank/DDBJ databases">
        <authorList>
            <person name="Zhang T."/>
        </authorList>
    </citation>
    <scope>NUCLEOTIDE SEQUENCE</scope>
    <source>
        <strain evidence="1">HKST-UBA09</strain>
    </source>
</reference>